<dbReference type="AlphaFoldDB" id="A0A8S2RJP3"/>
<evidence type="ECO:0000313" key="4">
    <source>
        <dbReference type="EMBL" id="CAF4968309.1"/>
    </source>
</evidence>
<comment type="caution">
    <text evidence="1">The sequence shown here is derived from an EMBL/GenBank/DDBJ whole genome shotgun (WGS) entry which is preliminary data.</text>
</comment>
<dbReference type="Proteomes" id="UP000681967">
    <property type="component" value="Unassembled WGS sequence"/>
</dbReference>
<evidence type="ECO:0000313" key="5">
    <source>
        <dbReference type="Proteomes" id="UP000681967"/>
    </source>
</evidence>
<dbReference type="EMBL" id="CAJOBI010031353">
    <property type="protein sequence ID" value="CAF4274241.1"/>
    <property type="molecule type" value="Genomic_DNA"/>
</dbReference>
<dbReference type="EMBL" id="CAJOBH010012566">
    <property type="protein sequence ID" value="CAF4170091.1"/>
    <property type="molecule type" value="Genomic_DNA"/>
</dbReference>
<dbReference type="EMBL" id="CAJOBI010107404">
    <property type="protein sequence ID" value="CAF4617372.1"/>
    <property type="molecule type" value="Genomic_DNA"/>
</dbReference>
<dbReference type="EMBL" id="CAJOBH010192845">
    <property type="protein sequence ID" value="CAF4968309.1"/>
    <property type="molecule type" value="Genomic_DNA"/>
</dbReference>
<name>A0A8S2RJP3_9BILA</name>
<evidence type="ECO:0000313" key="1">
    <source>
        <dbReference type="EMBL" id="CAF4170091.1"/>
    </source>
</evidence>
<accession>A0A8S2RJP3</accession>
<proteinExistence type="predicted"/>
<organism evidence="1 5">
    <name type="scientific">Rotaria magnacalcarata</name>
    <dbReference type="NCBI Taxonomy" id="392030"/>
    <lineage>
        <taxon>Eukaryota</taxon>
        <taxon>Metazoa</taxon>
        <taxon>Spiralia</taxon>
        <taxon>Gnathifera</taxon>
        <taxon>Rotifera</taxon>
        <taxon>Eurotatoria</taxon>
        <taxon>Bdelloidea</taxon>
        <taxon>Philodinida</taxon>
        <taxon>Philodinidae</taxon>
        <taxon>Rotaria</taxon>
    </lineage>
</organism>
<evidence type="ECO:0000313" key="3">
    <source>
        <dbReference type="EMBL" id="CAF4617372.1"/>
    </source>
</evidence>
<dbReference type="Proteomes" id="UP000676336">
    <property type="component" value="Unassembled WGS sequence"/>
</dbReference>
<sequence length="16" mass="1667">ITGDAHGDVDPRITLS</sequence>
<feature type="non-terminal residue" evidence="1">
    <location>
        <position position="1"/>
    </location>
</feature>
<gene>
    <name evidence="1" type="ORF">BYL167_LOCUS22361</name>
    <name evidence="4" type="ORF">BYL167_LOCUS54512</name>
    <name evidence="2" type="ORF">SMN809_LOCUS24968</name>
    <name evidence="3" type="ORF">SMN809_LOCUS39734</name>
</gene>
<evidence type="ECO:0000313" key="2">
    <source>
        <dbReference type="EMBL" id="CAF4274241.1"/>
    </source>
</evidence>
<protein>
    <submittedName>
        <fullName evidence="1">Uncharacterized protein</fullName>
    </submittedName>
</protein>
<reference evidence="1" key="1">
    <citation type="submission" date="2021-02" db="EMBL/GenBank/DDBJ databases">
        <authorList>
            <person name="Nowell W R."/>
        </authorList>
    </citation>
    <scope>NUCLEOTIDE SEQUENCE</scope>
</reference>